<evidence type="ECO:0000256" key="1">
    <source>
        <dbReference type="ARBA" id="ARBA00006018"/>
    </source>
</evidence>
<protein>
    <submittedName>
        <fullName evidence="2">Hydrogenase expression/formation protein HypC</fullName>
    </submittedName>
</protein>
<sequence>MCLGIPMQIETIEGHSARCVAGGIYRNVSLFMLQDEKIIVGGFVIVHVGYAIQKLTPQEARSAWELYDEMSAAAATAP</sequence>
<dbReference type="SUPFAM" id="SSF159127">
    <property type="entry name" value="HupF/HypC-like"/>
    <property type="match status" value="1"/>
</dbReference>
<organism evidence="2">
    <name type="scientific">Candidatus Kentrum sp. TC</name>
    <dbReference type="NCBI Taxonomy" id="2126339"/>
    <lineage>
        <taxon>Bacteria</taxon>
        <taxon>Pseudomonadati</taxon>
        <taxon>Pseudomonadota</taxon>
        <taxon>Gammaproteobacteria</taxon>
        <taxon>Candidatus Kentrum</taxon>
    </lineage>
</organism>
<dbReference type="GO" id="GO:0005506">
    <property type="term" value="F:iron ion binding"/>
    <property type="evidence" value="ECO:0007669"/>
    <property type="project" value="TreeGrafter"/>
</dbReference>
<evidence type="ECO:0000313" key="2">
    <source>
        <dbReference type="EMBL" id="VFK44862.1"/>
    </source>
</evidence>
<dbReference type="Gene3D" id="2.30.30.140">
    <property type="match status" value="1"/>
</dbReference>
<comment type="similarity">
    <text evidence="1">Belongs to the HupF/HypC family.</text>
</comment>
<proteinExistence type="inferred from homology"/>
<dbReference type="GO" id="GO:0051604">
    <property type="term" value="P:protein maturation"/>
    <property type="evidence" value="ECO:0007669"/>
    <property type="project" value="TreeGrafter"/>
</dbReference>
<dbReference type="Pfam" id="PF01455">
    <property type="entry name" value="HupF_HypC"/>
    <property type="match status" value="1"/>
</dbReference>
<dbReference type="PANTHER" id="PTHR35177:SF2">
    <property type="entry name" value="HYDROGENASE MATURATION FACTOR HYBG"/>
    <property type="match status" value="1"/>
</dbReference>
<dbReference type="PRINTS" id="PR00445">
    <property type="entry name" value="HUPFHYPC"/>
</dbReference>
<dbReference type="AlphaFoldDB" id="A0A450YTQ2"/>
<dbReference type="PROSITE" id="PS01097">
    <property type="entry name" value="HUPF_HYPC"/>
    <property type="match status" value="1"/>
</dbReference>
<accession>A0A450YTQ2</accession>
<dbReference type="NCBIfam" id="TIGR00074">
    <property type="entry name" value="hypC_hupF"/>
    <property type="match status" value="1"/>
</dbReference>
<dbReference type="InterPro" id="IPR019812">
    <property type="entry name" value="Hydgase_assmbl_chp_CS"/>
</dbReference>
<name>A0A450YTQ2_9GAMM</name>
<reference evidence="2" key="1">
    <citation type="submission" date="2019-02" db="EMBL/GenBank/DDBJ databases">
        <authorList>
            <person name="Gruber-Vodicka R. H."/>
            <person name="Seah K. B. B."/>
        </authorList>
    </citation>
    <scope>NUCLEOTIDE SEQUENCE</scope>
    <source>
        <strain evidence="2">BECK_BZ125</strain>
    </source>
</reference>
<gene>
    <name evidence="2" type="ORF">BECKTC1821E_GA0114239_10414</name>
</gene>
<dbReference type="PANTHER" id="PTHR35177">
    <property type="entry name" value="HYDROGENASE MATURATION FACTOR HYBG"/>
    <property type="match status" value="1"/>
</dbReference>
<dbReference type="GO" id="GO:1902670">
    <property type="term" value="F:carbon dioxide binding"/>
    <property type="evidence" value="ECO:0007669"/>
    <property type="project" value="TreeGrafter"/>
</dbReference>
<dbReference type="EMBL" id="CAADFT010000041">
    <property type="protein sequence ID" value="VFK44862.1"/>
    <property type="molecule type" value="Genomic_DNA"/>
</dbReference>
<dbReference type="InterPro" id="IPR001109">
    <property type="entry name" value="Hydrogenase_HupF/HypC"/>
</dbReference>